<dbReference type="Proteomes" id="UP000475385">
    <property type="component" value="Unassembled WGS sequence"/>
</dbReference>
<protein>
    <submittedName>
        <fullName evidence="1">Uncharacterized protein</fullName>
    </submittedName>
</protein>
<evidence type="ECO:0000313" key="2">
    <source>
        <dbReference type="Proteomes" id="UP000475385"/>
    </source>
</evidence>
<dbReference type="EMBL" id="JAAIKB010000006">
    <property type="protein sequence ID" value="NGM21531.1"/>
    <property type="molecule type" value="Genomic_DNA"/>
</dbReference>
<organism evidence="1 2">
    <name type="scientific">Falsiroseomonas algicola</name>
    <dbReference type="NCBI Taxonomy" id="2716930"/>
    <lineage>
        <taxon>Bacteria</taxon>
        <taxon>Pseudomonadati</taxon>
        <taxon>Pseudomonadota</taxon>
        <taxon>Alphaproteobacteria</taxon>
        <taxon>Acetobacterales</taxon>
        <taxon>Roseomonadaceae</taxon>
        <taxon>Falsiroseomonas</taxon>
    </lineage>
</organism>
<gene>
    <name evidence="1" type="ORF">G3576_16025</name>
</gene>
<dbReference type="AlphaFoldDB" id="A0A6M1LME1"/>
<reference evidence="1 2" key="2">
    <citation type="submission" date="2020-03" db="EMBL/GenBank/DDBJ databases">
        <title>Roseomonas stagni sp. nov., isolated from pond water in Japan.</title>
        <authorList>
            <person name="Furuhata K."/>
            <person name="Miyamoto H."/>
            <person name="Goto K."/>
        </authorList>
    </citation>
    <scope>NUCLEOTIDE SEQUENCE [LARGE SCALE GENOMIC DNA]</scope>
    <source>
        <strain evidence="1 2">PeD5</strain>
    </source>
</reference>
<proteinExistence type="predicted"/>
<name>A0A6M1LME1_9PROT</name>
<accession>A0A6M1LME1</accession>
<dbReference type="RefSeq" id="WP_164695438.1">
    <property type="nucleotide sequence ID" value="NZ_JAAIKB010000006.1"/>
</dbReference>
<sequence length="106" mass="11967">MNGHWGVGRAIFGGAETLEVPCSVDIERTADSFHAYAVPEDVFLKPGDQVIVHGTPDRVEFGERYTFETSATVIRANAFQRFWTQWVAIFELTELYHCGFEPKEVA</sequence>
<keyword evidence="2" id="KW-1185">Reference proteome</keyword>
<evidence type="ECO:0000313" key="1">
    <source>
        <dbReference type="EMBL" id="NGM21531.1"/>
    </source>
</evidence>
<comment type="caution">
    <text evidence="1">The sequence shown here is derived from an EMBL/GenBank/DDBJ whole genome shotgun (WGS) entry which is preliminary data.</text>
</comment>
<reference evidence="1 2" key="1">
    <citation type="submission" date="2020-02" db="EMBL/GenBank/DDBJ databases">
        <authorList>
            <person name="Kim H.M."/>
            <person name="Jeon C.O."/>
        </authorList>
    </citation>
    <scope>NUCLEOTIDE SEQUENCE [LARGE SCALE GENOMIC DNA]</scope>
    <source>
        <strain evidence="1 2">PeD5</strain>
    </source>
</reference>